<protein>
    <submittedName>
        <fullName evidence="2">Uncharacterized protein</fullName>
    </submittedName>
</protein>
<dbReference type="RefSeq" id="XP_009551011.1">
    <property type="nucleotide sequence ID" value="XM_009552716.1"/>
</dbReference>
<sequence length="79" mass="9033">MSAKPRRGRVSRAHEPQSPATRDARRPGRLAAAKRATYEKRLYIYMAIRVCVGERERRGREAVLREEDGGGNVRAVWVQ</sequence>
<dbReference type="HOGENOM" id="CLU_2606330_0_0_1"/>
<feature type="compositionally biased region" description="Basic residues" evidence="1">
    <location>
        <begin position="1"/>
        <end position="11"/>
    </location>
</feature>
<dbReference type="AlphaFoldDB" id="W4JXA4"/>
<dbReference type="GeneID" id="20676552"/>
<reference evidence="2 3" key="1">
    <citation type="journal article" date="2012" name="New Phytol.">
        <title>Insight into trade-off between wood decay and parasitism from the genome of a fungal forest pathogen.</title>
        <authorList>
            <person name="Olson A."/>
            <person name="Aerts A."/>
            <person name="Asiegbu F."/>
            <person name="Belbahri L."/>
            <person name="Bouzid O."/>
            <person name="Broberg A."/>
            <person name="Canback B."/>
            <person name="Coutinho P.M."/>
            <person name="Cullen D."/>
            <person name="Dalman K."/>
            <person name="Deflorio G."/>
            <person name="van Diepen L.T."/>
            <person name="Dunand C."/>
            <person name="Duplessis S."/>
            <person name="Durling M."/>
            <person name="Gonthier P."/>
            <person name="Grimwood J."/>
            <person name="Fossdal C.G."/>
            <person name="Hansson D."/>
            <person name="Henrissat B."/>
            <person name="Hietala A."/>
            <person name="Himmelstrand K."/>
            <person name="Hoffmeister D."/>
            <person name="Hogberg N."/>
            <person name="James T.Y."/>
            <person name="Karlsson M."/>
            <person name="Kohler A."/>
            <person name="Kues U."/>
            <person name="Lee Y.H."/>
            <person name="Lin Y.C."/>
            <person name="Lind M."/>
            <person name="Lindquist E."/>
            <person name="Lombard V."/>
            <person name="Lucas S."/>
            <person name="Lunden K."/>
            <person name="Morin E."/>
            <person name="Murat C."/>
            <person name="Park J."/>
            <person name="Raffaello T."/>
            <person name="Rouze P."/>
            <person name="Salamov A."/>
            <person name="Schmutz J."/>
            <person name="Solheim H."/>
            <person name="Stahlberg J."/>
            <person name="Velez H."/>
            <person name="de Vries R.P."/>
            <person name="Wiebenga A."/>
            <person name="Woodward S."/>
            <person name="Yakovlev I."/>
            <person name="Garbelotto M."/>
            <person name="Martin F."/>
            <person name="Grigoriev I.V."/>
            <person name="Stenlid J."/>
        </authorList>
    </citation>
    <scope>NUCLEOTIDE SEQUENCE [LARGE SCALE GENOMIC DNA]</scope>
    <source>
        <strain evidence="2 3">TC 32-1</strain>
    </source>
</reference>
<dbReference type="KEGG" id="hir:HETIRDRAFT_454790"/>
<evidence type="ECO:0000313" key="3">
    <source>
        <dbReference type="Proteomes" id="UP000030671"/>
    </source>
</evidence>
<gene>
    <name evidence="2" type="ORF">HETIRDRAFT_454790</name>
</gene>
<dbReference type="Proteomes" id="UP000030671">
    <property type="component" value="Unassembled WGS sequence"/>
</dbReference>
<organism evidence="2 3">
    <name type="scientific">Heterobasidion irregulare (strain TC 32-1)</name>
    <dbReference type="NCBI Taxonomy" id="747525"/>
    <lineage>
        <taxon>Eukaryota</taxon>
        <taxon>Fungi</taxon>
        <taxon>Dikarya</taxon>
        <taxon>Basidiomycota</taxon>
        <taxon>Agaricomycotina</taxon>
        <taxon>Agaricomycetes</taxon>
        <taxon>Russulales</taxon>
        <taxon>Bondarzewiaceae</taxon>
        <taxon>Heterobasidion</taxon>
        <taxon>Heterobasidion annosum species complex</taxon>
    </lineage>
</organism>
<evidence type="ECO:0000256" key="1">
    <source>
        <dbReference type="SAM" id="MobiDB-lite"/>
    </source>
</evidence>
<accession>W4JXA4</accession>
<feature type="region of interest" description="Disordered" evidence="1">
    <location>
        <begin position="1"/>
        <end position="31"/>
    </location>
</feature>
<proteinExistence type="predicted"/>
<name>W4JXA4_HETIT</name>
<evidence type="ECO:0000313" key="2">
    <source>
        <dbReference type="EMBL" id="ETW77516.1"/>
    </source>
</evidence>
<dbReference type="EMBL" id="KI925463">
    <property type="protein sequence ID" value="ETW77516.1"/>
    <property type="molecule type" value="Genomic_DNA"/>
</dbReference>
<dbReference type="InParanoid" id="W4JXA4"/>
<keyword evidence="3" id="KW-1185">Reference proteome</keyword>